<proteinExistence type="predicted"/>
<reference evidence="3" key="1">
    <citation type="submission" date="2017-06" db="EMBL/GenBank/DDBJ databases">
        <title>Genome analysis of Fimbriiglobus ruber SP5, the first member of the order Planctomycetales with confirmed chitinolytic capability.</title>
        <authorList>
            <person name="Ravin N.V."/>
            <person name="Rakitin A.L."/>
            <person name="Ivanova A.A."/>
            <person name="Beletsky A.V."/>
            <person name="Kulichevskaya I.S."/>
            <person name="Mardanov A.V."/>
            <person name="Dedysh S.N."/>
        </authorList>
    </citation>
    <scope>NUCLEOTIDE SEQUENCE [LARGE SCALE GENOMIC DNA]</scope>
    <source>
        <strain evidence="3">SP5</strain>
    </source>
</reference>
<evidence type="ECO:0000256" key="1">
    <source>
        <dbReference type="SAM" id="Phobius"/>
    </source>
</evidence>
<protein>
    <submittedName>
        <fullName evidence="2">Uncharacterized protein</fullName>
    </submittedName>
</protein>
<keyword evidence="1" id="KW-0472">Membrane</keyword>
<evidence type="ECO:0000313" key="2">
    <source>
        <dbReference type="EMBL" id="OWK39051.1"/>
    </source>
</evidence>
<organism evidence="2 3">
    <name type="scientific">Fimbriiglobus ruber</name>
    <dbReference type="NCBI Taxonomy" id="1908690"/>
    <lineage>
        <taxon>Bacteria</taxon>
        <taxon>Pseudomonadati</taxon>
        <taxon>Planctomycetota</taxon>
        <taxon>Planctomycetia</taxon>
        <taxon>Gemmatales</taxon>
        <taxon>Gemmataceae</taxon>
        <taxon>Fimbriiglobus</taxon>
    </lineage>
</organism>
<feature type="transmembrane region" description="Helical" evidence="1">
    <location>
        <begin position="59"/>
        <end position="78"/>
    </location>
</feature>
<comment type="caution">
    <text evidence="2">The sequence shown here is derived from an EMBL/GenBank/DDBJ whole genome shotgun (WGS) entry which is preliminary data.</text>
</comment>
<gene>
    <name evidence="2" type="ORF">FRUB_06133</name>
</gene>
<dbReference type="Proteomes" id="UP000214646">
    <property type="component" value="Unassembled WGS sequence"/>
</dbReference>
<accession>A0A225DBY7</accession>
<keyword evidence="1" id="KW-1133">Transmembrane helix</keyword>
<keyword evidence="1" id="KW-0812">Transmembrane</keyword>
<evidence type="ECO:0000313" key="3">
    <source>
        <dbReference type="Proteomes" id="UP000214646"/>
    </source>
</evidence>
<dbReference type="RefSeq" id="WP_088257040.1">
    <property type="nucleotide sequence ID" value="NZ_NIDE01000011.1"/>
</dbReference>
<dbReference type="EMBL" id="NIDE01000011">
    <property type="protein sequence ID" value="OWK39051.1"/>
    <property type="molecule type" value="Genomic_DNA"/>
</dbReference>
<sequence>MTVPADPRFVGRAVSVRVNLLVTYPTSAGGGFNNVDQIVERTVQLTAAPPGAQNAYRTIFWYGSVTGFVLLLLSGWLFRVLAVRVAECALPARLLPFEANARS</sequence>
<name>A0A225DBY7_9BACT</name>
<keyword evidence="3" id="KW-1185">Reference proteome</keyword>
<dbReference type="AlphaFoldDB" id="A0A225DBY7"/>